<name>A0A699VC00_TANCI</name>
<proteinExistence type="predicted"/>
<dbReference type="AlphaFoldDB" id="A0A699VC00"/>
<accession>A0A699VC00</accession>
<reference evidence="1" key="1">
    <citation type="journal article" date="2019" name="Sci. Rep.">
        <title>Draft genome of Tanacetum cinerariifolium, the natural source of mosquito coil.</title>
        <authorList>
            <person name="Yamashiro T."/>
            <person name="Shiraishi A."/>
            <person name="Satake H."/>
            <person name="Nakayama K."/>
        </authorList>
    </citation>
    <scope>NUCLEOTIDE SEQUENCE</scope>
</reference>
<feature type="non-terminal residue" evidence="1">
    <location>
        <position position="67"/>
    </location>
</feature>
<protein>
    <submittedName>
        <fullName evidence="1">Uncharacterized protein</fullName>
    </submittedName>
</protein>
<gene>
    <name evidence="1" type="ORF">Tci_904666</name>
</gene>
<dbReference type="EMBL" id="BKCJ011427215">
    <property type="protein sequence ID" value="GFD32697.1"/>
    <property type="molecule type" value="Genomic_DNA"/>
</dbReference>
<evidence type="ECO:0000313" key="1">
    <source>
        <dbReference type="EMBL" id="GFD32697.1"/>
    </source>
</evidence>
<comment type="caution">
    <text evidence="1">The sequence shown here is derived from an EMBL/GenBank/DDBJ whole genome shotgun (WGS) entry which is preliminary data.</text>
</comment>
<sequence length="67" mass="8053">MWIILVVPRLDWKERERCGQFKTKRWNCGACKKLMGEGGESLRCLDSMQTLEIGQKERKVYTYKYTY</sequence>
<organism evidence="1">
    <name type="scientific">Tanacetum cinerariifolium</name>
    <name type="common">Dalmatian daisy</name>
    <name type="synonym">Chrysanthemum cinerariifolium</name>
    <dbReference type="NCBI Taxonomy" id="118510"/>
    <lineage>
        <taxon>Eukaryota</taxon>
        <taxon>Viridiplantae</taxon>
        <taxon>Streptophyta</taxon>
        <taxon>Embryophyta</taxon>
        <taxon>Tracheophyta</taxon>
        <taxon>Spermatophyta</taxon>
        <taxon>Magnoliopsida</taxon>
        <taxon>eudicotyledons</taxon>
        <taxon>Gunneridae</taxon>
        <taxon>Pentapetalae</taxon>
        <taxon>asterids</taxon>
        <taxon>campanulids</taxon>
        <taxon>Asterales</taxon>
        <taxon>Asteraceae</taxon>
        <taxon>Asteroideae</taxon>
        <taxon>Anthemideae</taxon>
        <taxon>Anthemidinae</taxon>
        <taxon>Tanacetum</taxon>
    </lineage>
</organism>